<dbReference type="Pfam" id="PF01230">
    <property type="entry name" value="HIT"/>
    <property type="match status" value="1"/>
</dbReference>
<comment type="caution">
    <text evidence="1">Lacks conserved residue(s) required for the propagation of feature annotation.</text>
</comment>
<evidence type="ECO:0000256" key="1">
    <source>
        <dbReference type="PROSITE-ProRule" id="PRU00464"/>
    </source>
</evidence>
<dbReference type="InterPro" id="IPR026026">
    <property type="entry name" value="HIT_Hint"/>
</dbReference>
<evidence type="ECO:0000313" key="3">
    <source>
        <dbReference type="EMBL" id="GGF67491.1"/>
    </source>
</evidence>
<organism evidence="3 4">
    <name type="scientific">Terasakiella brassicae</name>
    <dbReference type="NCBI Taxonomy" id="1634917"/>
    <lineage>
        <taxon>Bacteria</taxon>
        <taxon>Pseudomonadati</taxon>
        <taxon>Pseudomonadota</taxon>
        <taxon>Alphaproteobacteria</taxon>
        <taxon>Rhodospirillales</taxon>
        <taxon>Terasakiellaceae</taxon>
        <taxon>Terasakiella</taxon>
    </lineage>
</organism>
<dbReference type="PROSITE" id="PS51084">
    <property type="entry name" value="HIT_2"/>
    <property type="match status" value="1"/>
</dbReference>
<dbReference type="RefSeq" id="WP_188664927.1">
    <property type="nucleotide sequence ID" value="NZ_BMHV01000015.1"/>
</dbReference>
<proteinExistence type="predicted"/>
<gene>
    <name evidence="3" type="ORF">GCM10011332_22000</name>
</gene>
<keyword evidence="4" id="KW-1185">Reference proteome</keyword>
<dbReference type="EMBL" id="BMHV01000015">
    <property type="protein sequence ID" value="GGF67491.1"/>
    <property type="molecule type" value="Genomic_DNA"/>
</dbReference>
<protein>
    <submittedName>
        <fullName evidence="3">Histidine triad (HIT) protein</fullName>
    </submittedName>
</protein>
<accession>A0A917FDF8</accession>
<reference evidence="3" key="2">
    <citation type="submission" date="2020-09" db="EMBL/GenBank/DDBJ databases">
        <authorList>
            <person name="Sun Q."/>
            <person name="Zhou Y."/>
        </authorList>
    </citation>
    <scope>NUCLEOTIDE SEQUENCE</scope>
    <source>
        <strain evidence="3">CGMCC 1.15254</strain>
    </source>
</reference>
<dbReference type="Proteomes" id="UP000632498">
    <property type="component" value="Unassembled WGS sequence"/>
</dbReference>
<comment type="caution">
    <text evidence="3">The sequence shown here is derived from an EMBL/GenBank/DDBJ whole genome shotgun (WGS) entry which is preliminary data.</text>
</comment>
<evidence type="ECO:0000313" key="4">
    <source>
        <dbReference type="Proteomes" id="UP000632498"/>
    </source>
</evidence>
<dbReference type="SUPFAM" id="SSF54197">
    <property type="entry name" value="HIT-like"/>
    <property type="match status" value="1"/>
</dbReference>
<feature type="domain" description="HIT" evidence="2">
    <location>
        <begin position="34"/>
        <end position="103"/>
    </location>
</feature>
<dbReference type="AlphaFoldDB" id="A0A917FDF8"/>
<evidence type="ECO:0000259" key="2">
    <source>
        <dbReference type="PROSITE" id="PS51084"/>
    </source>
</evidence>
<dbReference type="InterPro" id="IPR011146">
    <property type="entry name" value="HIT-like"/>
</dbReference>
<dbReference type="InterPro" id="IPR036265">
    <property type="entry name" value="HIT-like_sf"/>
</dbReference>
<sequence>MFKLNDRIDNDTFEICKLSLCEVRLMNDANYPWIILIPMMEGLTELHHIPADRQSELYSEINQVSQIMEDIFAPKSLNVAALGNVVSQLHIHVIARFENDQTWPGPVWGQHPARPYEDKNTLNRLENAFKQLQSRA</sequence>
<dbReference type="GO" id="GO:0003824">
    <property type="term" value="F:catalytic activity"/>
    <property type="evidence" value="ECO:0007669"/>
    <property type="project" value="InterPro"/>
</dbReference>
<reference evidence="3" key="1">
    <citation type="journal article" date="2014" name="Int. J. Syst. Evol. Microbiol.">
        <title>Complete genome sequence of Corynebacterium casei LMG S-19264T (=DSM 44701T), isolated from a smear-ripened cheese.</title>
        <authorList>
            <consortium name="US DOE Joint Genome Institute (JGI-PGF)"/>
            <person name="Walter F."/>
            <person name="Albersmeier A."/>
            <person name="Kalinowski J."/>
            <person name="Ruckert C."/>
        </authorList>
    </citation>
    <scope>NUCLEOTIDE SEQUENCE</scope>
    <source>
        <strain evidence="3">CGMCC 1.15254</strain>
    </source>
</reference>
<dbReference type="PIRSF" id="PIRSF000714">
    <property type="entry name" value="HIT"/>
    <property type="match status" value="1"/>
</dbReference>
<dbReference type="Gene3D" id="3.30.428.10">
    <property type="entry name" value="HIT-like"/>
    <property type="match status" value="1"/>
</dbReference>
<name>A0A917FDF8_9PROT</name>